<dbReference type="InterPro" id="IPR006612">
    <property type="entry name" value="THAP_Znf"/>
</dbReference>
<protein>
    <recommendedName>
        <fullName evidence="6">THAP-type domain-containing protein</fullName>
    </recommendedName>
</protein>
<evidence type="ECO:0000256" key="3">
    <source>
        <dbReference type="ARBA" id="ARBA00022833"/>
    </source>
</evidence>
<dbReference type="GO" id="GO:0003677">
    <property type="term" value="F:DNA binding"/>
    <property type="evidence" value="ECO:0007669"/>
    <property type="project" value="UniProtKB-UniRule"/>
</dbReference>
<dbReference type="EnsemblMetazoa" id="AMEM006762-RA">
    <property type="protein sequence ID" value="AMEM006762-PA"/>
    <property type="gene ID" value="AMEM006762"/>
</dbReference>
<evidence type="ECO:0000256" key="2">
    <source>
        <dbReference type="ARBA" id="ARBA00022771"/>
    </source>
</evidence>
<dbReference type="GO" id="GO:0008270">
    <property type="term" value="F:zinc ion binding"/>
    <property type="evidence" value="ECO:0007669"/>
    <property type="project" value="UniProtKB-KW"/>
</dbReference>
<proteinExistence type="predicted"/>
<dbReference type="Proteomes" id="UP000075903">
    <property type="component" value="Unassembled WGS sequence"/>
</dbReference>
<evidence type="ECO:0000313" key="7">
    <source>
        <dbReference type="EnsemblMetazoa" id="AMEM006762-PA"/>
    </source>
</evidence>
<dbReference type="PROSITE" id="PS50950">
    <property type="entry name" value="ZF_THAP"/>
    <property type="match status" value="1"/>
</dbReference>
<keyword evidence="1" id="KW-0479">Metal-binding</keyword>
<sequence length="225" mass="25779">MWTRWLTVMALAEEDVRPDEHPRLCQRHFERKDFLTRELSGMAVPVRNLHRVKDKKAPVMEEQQPAEDGKSWLEAAEQETFDGKGIGSDDTVGENVSEYGAVEDELDSLVESEQNASPLVAIFKIQLFPQRLWRRLPICFTTSLASSASRHAMRYRFISPSFTRARFTSDSWGMKVKRRGFFSSSRMTGLASSRLICCRDARHTLRGTKSQLLVMRAGMMLVSFQ</sequence>
<evidence type="ECO:0000313" key="8">
    <source>
        <dbReference type="Proteomes" id="UP000075903"/>
    </source>
</evidence>
<keyword evidence="3" id="KW-0862">Zinc</keyword>
<organism evidence="7 8">
    <name type="scientific">Anopheles merus</name>
    <name type="common">Mosquito</name>
    <dbReference type="NCBI Taxonomy" id="30066"/>
    <lineage>
        <taxon>Eukaryota</taxon>
        <taxon>Metazoa</taxon>
        <taxon>Ecdysozoa</taxon>
        <taxon>Arthropoda</taxon>
        <taxon>Hexapoda</taxon>
        <taxon>Insecta</taxon>
        <taxon>Pterygota</taxon>
        <taxon>Neoptera</taxon>
        <taxon>Endopterygota</taxon>
        <taxon>Diptera</taxon>
        <taxon>Nematocera</taxon>
        <taxon>Culicoidea</taxon>
        <taxon>Culicidae</taxon>
        <taxon>Anophelinae</taxon>
        <taxon>Anopheles</taxon>
    </lineage>
</organism>
<keyword evidence="4 5" id="KW-0238">DNA-binding</keyword>
<keyword evidence="2 5" id="KW-0863">Zinc-finger</keyword>
<reference evidence="7" key="1">
    <citation type="submission" date="2020-05" db="UniProtKB">
        <authorList>
            <consortium name="EnsemblMetazoa"/>
        </authorList>
    </citation>
    <scope>IDENTIFICATION</scope>
    <source>
        <strain evidence="7">MAF</strain>
    </source>
</reference>
<dbReference type="VEuPathDB" id="VectorBase:AMEM006762"/>
<keyword evidence="8" id="KW-1185">Reference proteome</keyword>
<feature type="domain" description="THAP-type" evidence="6">
    <location>
        <begin position="1"/>
        <end position="48"/>
    </location>
</feature>
<evidence type="ECO:0000256" key="5">
    <source>
        <dbReference type="PROSITE-ProRule" id="PRU00309"/>
    </source>
</evidence>
<name>A0A182V0E6_ANOME</name>
<evidence type="ECO:0000256" key="4">
    <source>
        <dbReference type="ARBA" id="ARBA00023125"/>
    </source>
</evidence>
<evidence type="ECO:0000256" key="1">
    <source>
        <dbReference type="ARBA" id="ARBA00022723"/>
    </source>
</evidence>
<accession>A0A182V0E6</accession>
<evidence type="ECO:0000259" key="6">
    <source>
        <dbReference type="PROSITE" id="PS50950"/>
    </source>
</evidence>
<dbReference type="AlphaFoldDB" id="A0A182V0E6"/>